<reference evidence="14" key="1">
    <citation type="submission" date="2017-02" db="UniProtKB">
        <authorList>
            <consortium name="WormBaseParasite"/>
        </authorList>
    </citation>
    <scope>IDENTIFICATION</scope>
</reference>
<evidence type="ECO:0000313" key="14">
    <source>
        <dbReference type="WBParaSite" id="SMUV_0000676001-mRNA-1"/>
    </source>
</evidence>
<keyword evidence="10 12" id="KW-0472">Membrane</keyword>
<evidence type="ECO:0000256" key="1">
    <source>
        <dbReference type="ARBA" id="ARBA00004163"/>
    </source>
</evidence>
<name>A0A0N5AQ15_9BILA</name>
<evidence type="ECO:0000256" key="10">
    <source>
        <dbReference type="ARBA" id="ARBA00023136"/>
    </source>
</evidence>
<keyword evidence="4" id="KW-0813">Transport</keyword>
<dbReference type="PANTHER" id="PTHR13050">
    <property type="entry name" value="USE1-LIKE PROTEIN"/>
    <property type="match status" value="1"/>
</dbReference>
<evidence type="ECO:0000256" key="7">
    <source>
        <dbReference type="ARBA" id="ARBA00022892"/>
    </source>
</evidence>
<keyword evidence="7" id="KW-0931">ER-Golgi transport</keyword>
<evidence type="ECO:0000256" key="2">
    <source>
        <dbReference type="ARBA" id="ARBA00007891"/>
    </source>
</evidence>
<keyword evidence="13" id="KW-1185">Reference proteome</keyword>
<evidence type="ECO:0000256" key="9">
    <source>
        <dbReference type="ARBA" id="ARBA00022989"/>
    </source>
</evidence>
<organism evidence="13 14">
    <name type="scientific">Syphacia muris</name>
    <dbReference type="NCBI Taxonomy" id="451379"/>
    <lineage>
        <taxon>Eukaryota</taxon>
        <taxon>Metazoa</taxon>
        <taxon>Ecdysozoa</taxon>
        <taxon>Nematoda</taxon>
        <taxon>Chromadorea</taxon>
        <taxon>Rhabditida</taxon>
        <taxon>Spirurina</taxon>
        <taxon>Oxyuridomorpha</taxon>
        <taxon>Oxyuroidea</taxon>
        <taxon>Oxyuridae</taxon>
        <taxon>Syphacia</taxon>
    </lineage>
</organism>
<evidence type="ECO:0000256" key="12">
    <source>
        <dbReference type="SAM" id="Phobius"/>
    </source>
</evidence>
<dbReference type="GO" id="GO:0005789">
    <property type="term" value="C:endoplasmic reticulum membrane"/>
    <property type="evidence" value="ECO:0007669"/>
    <property type="project" value="UniProtKB-SubCell"/>
</dbReference>
<feature type="transmembrane region" description="Helical" evidence="12">
    <location>
        <begin position="218"/>
        <end position="240"/>
    </location>
</feature>
<keyword evidence="9 12" id="KW-1133">Transmembrane helix</keyword>
<dbReference type="WBParaSite" id="SMUV_0000676001-mRNA-1">
    <property type="protein sequence ID" value="SMUV_0000676001-mRNA-1"/>
    <property type="gene ID" value="SMUV_0000676001"/>
</dbReference>
<evidence type="ECO:0000256" key="11">
    <source>
        <dbReference type="ARBA" id="ARBA00032711"/>
    </source>
</evidence>
<dbReference type="Proteomes" id="UP000046393">
    <property type="component" value="Unplaced"/>
</dbReference>
<dbReference type="GO" id="GO:0005484">
    <property type="term" value="F:SNAP receptor activity"/>
    <property type="evidence" value="ECO:0007669"/>
    <property type="project" value="TreeGrafter"/>
</dbReference>
<sequence length="244" mass="28326">MSALSLDEVNLQRLLFRTKKLCMENLEDNLSDVKTSVVRLAALFSRLQDDRLLKLKIEFLFYFVETPIDRLKCIDLIPNVFPQQSYISEADQQCEQDIDNNVSLNFEKARNKAIYTADLRKQLLGGTERYLSYIAENEVGNVDEVIQRESGKQEELAEELRTMAILMKNTYVAANGVIKQDNVTLNRLQETAERNQSRLEVENRRLAEHAYRSWCDCMYIFGVVAVVASFIAMSLVMRIFKKRY</sequence>
<dbReference type="GO" id="GO:0031201">
    <property type="term" value="C:SNARE complex"/>
    <property type="evidence" value="ECO:0007669"/>
    <property type="project" value="TreeGrafter"/>
</dbReference>
<evidence type="ECO:0000256" key="6">
    <source>
        <dbReference type="ARBA" id="ARBA00022824"/>
    </source>
</evidence>
<comment type="subcellular location">
    <subcellularLocation>
        <location evidence="1">Endoplasmic reticulum membrane</location>
        <topology evidence="1">Single-pass type IV membrane protein</topology>
    </subcellularLocation>
</comment>
<dbReference type="GO" id="GO:0006890">
    <property type="term" value="P:retrograde vesicle-mediated transport, Golgi to endoplasmic reticulum"/>
    <property type="evidence" value="ECO:0007669"/>
    <property type="project" value="TreeGrafter"/>
</dbReference>
<comment type="similarity">
    <text evidence="2">Belongs to the USE1 family.</text>
</comment>
<evidence type="ECO:0000256" key="8">
    <source>
        <dbReference type="ARBA" id="ARBA00022927"/>
    </source>
</evidence>
<keyword evidence="5 12" id="KW-0812">Transmembrane</keyword>
<dbReference type="PANTHER" id="PTHR13050:SF7">
    <property type="entry name" value="VESICLE TRANSPORT PROTEIN USE1"/>
    <property type="match status" value="1"/>
</dbReference>
<keyword evidence="6" id="KW-0256">Endoplasmic reticulum</keyword>
<evidence type="ECO:0000256" key="5">
    <source>
        <dbReference type="ARBA" id="ARBA00022692"/>
    </source>
</evidence>
<dbReference type="STRING" id="451379.A0A0N5AQ15"/>
<keyword evidence="8" id="KW-0653">Protein transport</keyword>
<proteinExistence type="inferred from homology"/>
<dbReference type="Pfam" id="PF09753">
    <property type="entry name" value="Use1"/>
    <property type="match status" value="1"/>
</dbReference>
<dbReference type="GO" id="GO:0015031">
    <property type="term" value="P:protein transport"/>
    <property type="evidence" value="ECO:0007669"/>
    <property type="project" value="UniProtKB-KW"/>
</dbReference>
<protein>
    <recommendedName>
        <fullName evidence="3">Vesicle transport protein USE1</fullName>
    </recommendedName>
    <alternativeName>
        <fullName evidence="11">USE1-like protein</fullName>
    </alternativeName>
</protein>
<dbReference type="InterPro" id="IPR019150">
    <property type="entry name" value="Vesicle_transport_protein_Use1"/>
</dbReference>
<accession>A0A0N5AQ15</accession>
<evidence type="ECO:0000256" key="4">
    <source>
        <dbReference type="ARBA" id="ARBA00022448"/>
    </source>
</evidence>
<evidence type="ECO:0000313" key="13">
    <source>
        <dbReference type="Proteomes" id="UP000046393"/>
    </source>
</evidence>
<evidence type="ECO:0000256" key="3">
    <source>
        <dbReference type="ARBA" id="ARBA00015843"/>
    </source>
</evidence>
<dbReference type="AlphaFoldDB" id="A0A0N5AQ15"/>